<feature type="region of interest" description="Disordered" evidence="1">
    <location>
        <begin position="344"/>
        <end position="443"/>
    </location>
</feature>
<feature type="region of interest" description="Disordered" evidence="1">
    <location>
        <begin position="274"/>
        <end position="294"/>
    </location>
</feature>
<dbReference type="EMBL" id="KV918766">
    <property type="protein sequence ID" value="OSX80998.1"/>
    <property type="molecule type" value="Genomic_DNA"/>
</dbReference>
<reference evidence="2 3" key="1">
    <citation type="submission" date="2017-03" db="EMBL/GenBank/DDBJ databases">
        <title>WGS assembly of Porphyra umbilicalis.</title>
        <authorList>
            <person name="Brawley S.H."/>
            <person name="Blouin N.A."/>
            <person name="Ficko-Blean E."/>
            <person name="Wheeler G.L."/>
            <person name="Lohr M."/>
            <person name="Goodson H.V."/>
            <person name="Jenkins J.W."/>
            <person name="Blaby-Haas C.E."/>
            <person name="Helliwell K.E."/>
            <person name="Chan C."/>
            <person name="Marriage T."/>
            <person name="Bhattacharya D."/>
            <person name="Klein A.S."/>
            <person name="Badis Y."/>
            <person name="Brodie J."/>
            <person name="Cao Y."/>
            <person name="Collen J."/>
            <person name="Dittami S.M."/>
            <person name="Gachon C.M."/>
            <person name="Green B.R."/>
            <person name="Karpowicz S."/>
            <person name="Kim J.W."/>
            <person name="Kudahl U."/>
            <person name="Lin S."/>
            <person name="Michel G."/>
            <person name="Mittag M."/>
            <person name="Olson B.J."/>
            <person name="Pangilinan J."/>
            <person name="Peng Y."/>
            <person name="Qiu H."/>
            <person name="Shu S."/>
            <person name="Singer J.T."/>
            <person name="Smith A.G."/>
            <person name="Sprecher B.N."/>
            <person name="Wagner V."/>
            <person name="Wang W."/>
            <person name="Wang Z.-Y."/>
            <person name="Yan J."/>
            <person name="Yarish C."/>
            <person name="Zoeuner-Riek S."/>
            <person name="Zhuang Y."/>
            <person name="Zou Y."/>
            <person name="Lindquist E.A."/>
            <person name="Grimwood J."/>
            <person name="Barry K."/>
            <person name="Rokhsar D.S."/>
            <person name="Schmutz J."/>
            <person name="Stiller J.W."/>
            <person name="Grossman A.R."/>
            <person name="Prochnik S.E."/>
        </authorList>
    </citation>
    <scope>NUCLEOTIDE SEQUENCE [LARGE SCALE GENOMIC DNA]</scope>
    <source>
        <strain evidence="2">4086291</strain>
    </source>
</reference>
<feature type="region of interest" description="Disordered" evidence="1">
    <location>
        <begin position="1"/>
        <end position="56"/>
    </location>
</feature>
<gene>
    <name evidence="2" type="ORF">BU14_0027s0024</name>
</gene>
<feature type="region of interest" description="Disordered" evidence="1">
    <location>
        <begin position="96"/>
        <end position="123"/>
    </location>
</feature>
<evidence type="ECO:0000313" key="3">
    <source>
        <dbReference type="Proteomes" id="UP000218209"/>
    </source>
</evidence>
<dbReference type="Proteomes" id="UP000218209">
    <property type="component" value="Unassembled WGS sequence"/>
</dbReference>
<feature type="compositionally biased region" description="Acidic residues" evidence="1">
    <location>
        <begin position="1"/>
        <end position="12"/>
    </location>
</feature>
<feature type="compositionally biased region" description="Gly residues" evidence="1">
    <location>
        <begin position="15"/>
        <end position="30"/>
    </location>
</feature>
<dbReference type="AlphaFoldDB" id="A0A1X6PJW0"/>
<proteinExistence type="predicted"/>
<organism evidence="2 3">
    <name type="scientific">Porphyra umbilicalis</name>
    <name type="common">Purple laver</name>
    <name type="synonym">Red alga</name>
    <dbReference type="NCBI Taxonomy" id="2786"/>
    <lineage>
        <taxon>Eukaryota</taxon>
        <taxon>Rhodophyta</taxon>
        <taxon>Bangiophyceae</taxon>
        <taxon>Bangiales</taxon>
        <taxon>Bangiaceae</taxon>
        <taxon>Porphyra</taxon>
    </lineage>
</organism>
<name>A0A1X6PJW0_PORUM</name>
<feature type="compositionally biased region" description="Low complexity" evidence="1">
    <location>
        <begin position="42"/>
        <end position="51"/>
    </location>
</feature>
<feature type="region of interest" description="Disordered" evidence="1">
    <location>
        <begin position="464"/>
        <end position="484"/>
    </location>
</feature>
<protein>
    <submittedName>
        <fullName evidence="2">Uncharacterized protein</fullName>
    </submittedName>
</protein>
<evidence type="ECO:0000256" key="1">
    <source>
        <dbReference type="SAM" id="MobiDB-lite"/>
    </source>
</evidence>
<keyword evidence="3" id="KW-1185">Reference proteome</keyword>
<sequence>MPPLAEEDDNADDAGVGGDGAVGGGGGVVGGADNPATPPRSAPSSCAPSPSMREPFLRDSSTIRDSASFCSTLSGVCVPSPPNGAIRGRAGRASALDECESQGSGRVVDAGPGEGAGDPLRDPPAVTFSTAVLEVSTSDGDEEDTCSVDYALSLVAISDDSSSSSSSSDDTLSIKSALSSPLLSDDCSTTADGGGGGCMAFFASCVLPVGSPDAERANGDAPAEAPLPAKGAGATASDYHAVAQWLAGMFHAAAVARPLLGERRAQIMESAPIAHRLHGPHHRDSPSSGDPTAASAACHLSAADLSKLCIALVPYELVLEPVTDADVVLSAAEGGLQRGPLVRLSKLPPVRPGPTDPWRYDMPAHQPRPSDGSRLGTSDFNALPNEAAPWEAPTARRLRSPSQSPPPASAVPALSRRPRRLLRTHTMPSRSPTPSRLGPDRGPLHKVVAATRRQAERAAERAAFPIRGPPSGGAPLGGGPSAAPPTTYAKRILRNGDDAQEFDLFYRRVLLTANEVGELVSQTVKIRVRVAASVVSDADPGDPLAGTLRVLDVDTSVEGQLTVVEKQSWSPSRHRVPSRVLGYYIHKLSVRAAVVPPPGNTVVMKDVSGGGDAGVSVINHSTVATTGFTTGGSVGVGGDAGPLPNITVLAERETSRTSEVSAERTMPVSEWSAAIVQREMGGMAGVGCAADRPDSTYVEWTWSLGCWSTGLPYEPASIFRKDTPVWSVLPTTLGVPAQVDGLNALSAQMVLYAQDDAPWSPPSAQDDSTESAMAAAAASLGGAVQTGPDTWAADPADLYRPVGCPANTLEPLLGPGLALAPPLLRLSPPARRHRPPPLSLHVGPCRRRRCRKVAFAVELAPSLALHRQEFRMLHPEHVESERWPPPALPELGVQRFLLRVRVSGGEGKGVGR</sequence>
<evidence type="ECO:0000313" key="2">
    <source>
        <dbReference type="EMBL" id="OSX80998.1"/>
    </source>
</evidence>
<feature type="compositionally biased region" description="Gly residues" evidence="1">
    <location>
        <begin position="470"/>
        <end position="480"/>
    </location>
</feature>
<accession>A0A1X6PJW0</accession>